<name>A0A562VGT4_9ACTN</name>
<evidence type="ECO:0000256" key="3">
    <source>
        <dbReference type="RuleBase" id="RU003476"/>
    </source>
</evidence>
<dbReference type="PROSITE" id="PS51462">
    <property type="entry name" value="NUDIX"/>
    <property type="match status" value="1"/>
</dbReference>
<protein>
    <submittedName>
        <fullName evidence="5">NUDIX domain-containing protein</fullName>
    </submittedName>
</protein>
<dbReference type="Proteomes" id="UP000321617">
    <property type="component" value="Unassembled WGS sequence"/>
</dbReference>
<proteinExistence type="inferred from homology"/>
<reference evidence="5 6" key="1">
    <citation type="journal article" date="2013" name="Stand. Genomic Sci.">
        <title>Genomic Encyclopedia of Type Strains, Phase I: The one thousand microbial genomes (KMG-I) project.</title>
        <authorList>
            <person name="Kyrpides N.C."/>
            <person name="Woyke T."/>
            <person name="Eisen J.A."/>
            <person name="Garrity G."/>
            <person name="Lilburn T.G."/>
            <person name="Beck B.J."/>
            <person name="Whitman W.B."/>
            <person name="Hugenholtz P."/>
            <person name="Klenk H.P."/>
        </authorList>
    </citation>
    <scope>NUCLEOTIDE SEQUENCE [LARGE SCALE GENOMIC DNA]</scope>
    <source>
        <strain evidence="5 6">DSM 45044</strain>
    </source>
</reference>
<feature type="domain" description="Nudix hydrolase" evidence="4">
    <location>
        <begin position="10"/>
        <end position="167"/>
    </location>
</feature>
<evidence type="ECO:0000256" key="1">
    <source>
        <dbReference type="ARBA" id="ARBA00005582"/>
    </source>
</evidence>
<organism evidence="5 6">
    <name type="scientific">Stackebrandtia albiflava</name>
    <dbReference type="NCBI Taxonomy" id="406432"/>
    <lineage>
        <taxon>Bacteria</taxon>
        <taxon>Bacillati</taxon>
        <taxon>Actinomycetota</taxon>
        <taxon>Actinomycetes</taxon>
        <taxon>Glycomycetales</taxon>
        <taxon>Glycomycetaceae</taxon>
        <taxon>Stackebrandtia</taxon>
    </lineage>
</organism>
<dbReference type="GO" id="GO:0016787">
    <property type="term" value="F:hydrolase activity"/>
    <property type="evidence" value="ECO:0007669"/>
    <property type="project" value="UniProtKB-KW"/>
</dbReference>
<dbReference type="InterPro" id="IPR000086">
    <property type="entry name" value="NUDIX_hydrolase_dom"/>
</dbReference>
<dbReference type="AlphaFoldDB" id="A0A562VGT4"/>
<dbReference type="InterPro" id="IPR020476">
    <property type="entry name" value="Nudix_hydrolase"/>
</dbReference>
<keyword evidence="2 3" id="KW-0378">Hydrolase</keyword>
<dbReference type="SUPFAM" id="SSF55811">
    <property type="entry name" value="Nudix"/>
    <property type="match status" value="1"/>
</dbReference>
<dbReference type="Gene3D" id="3.90.79.10">
    <property type="entry name" value="Nucleoside Triphosphate Pyrophosphohydrolase"/>
    <property type="match status" value="1"/>
</dbReference>
<sequence>MTPDAPTRLLKHATASAFVFHHDRAEGWRTGLVLHPVFARWMMPGGHVEDYENTEEAVLREVAEETGLTGIRLWSPAGPPAVVGGGVDPAAAVEVPCWISEHVIPDGDNQLSERHIHIDHKYVAITENPNSVTEPAHPFRWWKRAELADLSMFDDVRENALTLFELLASGDPIADRE</sequence>
<dbReference type="OrthoDB" id="22038at2"/>
<comment type="similarity">
    <text evidence="1 3">Belongs to the Nudix hydrolase family.</text>
</comment>
<dbReference type="EMBL" id="VLLL01000001">
    <property type="protein sequence ID" value="TWJ17109.1"/>
    <property type="molecule type" value="Genomic_DNA"/>
</dbReference>
<dbReference type="PROSITE" id="PS00893">
    <property type="entry name" value="NUDIX_BOX"/>
    <property type="match status" value="1"/>
</dbReference>
<evidence type="ECO:0000313" key="6">
    <source>
        <dbReference type="Proteomes" id="UP000321617"/>
    </source>
</evidence>
<evidence type="ECO:0000256" key="2">
    <source>
        <dbReference type="ARBA" id="ARBA00022801"/>
    </source>
</evidence>
<keyword evidence="6" id="KW-1185">Reference proteome</keyword>
<dbReference type="CDD" id="cd03674">
    <property type="entry name" value="NUDIX_Hydrolase"/>
    <property type="match status" value="1"/>
</dbReference>
<dbReference type="Pfam" id="PF00293">
    <property type="entry name" value="NUDIX"/>
    <property type="match status" value="1"/>
</dbReference>
<dbReference type="InterPro" id="IPR020084">
    <property type="entry name" value="NUDIX_hydrolase_CS"/>
</dbReference>
<dbReference type="InterPro" id="IPR015797">
    <property type="entry name" value="NUDIX_hydrolase-like_dom_sf"/>
</dbReference>
<dbReference type="RefSeq" id="WP_147131146.1">
    <property type="nucleotide sequence ID" value="NZ_BAABIJ010000009.1"/>
</dbReference>
<gene>
    <name evidence="5" type="ORF">LX16_0024</name>
</gene>
<evidence type="ECO:0000259" key="4">
    <source>
        <dbReference type="PROSITE" id="PS51462"/>
    </source>
</evidence>
<evidence type="ECO:0000313" key="5">
    <source>
        <dbReference type="EMBL" id="TWJ17109.1"/>
    </source>
</evidence>
<comment type="caution">
    <text evidence="5">The sequence shown here is derived from an EMBL/GenBank/DDBJ whole genome shotgun (WGS) entry which is preliminary data.</text>
</comment>
<dbReference type="PRINTS" id="PR00502">
    <property type="entry name" value="NUDIXFAMILY"/>
</dbReference>
<accession>A0A562VGT4</accession>